<sequence length="245" mass="27205">MQNRNEITVELAAILTADVVWPVAVPYRVPAGYFNELSDIILDRVRTNLPGKSNVYTLPDNYFDQLPAHVLQAIRHAEVSDELQEVAPFLSTIPKKDPYYVHELPALDVQTIIQGQQKDSGKIVAMAAPKKHLWMRYAAAAIMTGVLITAAFIYNGSKDVAVSNVGSYAQIDVSNEISKLSEDELNSYLTSAEKLVTVTADRESLLIEELPDVNDHLDYMSDDELNQYLKESTESASTETVDINS</sequence>
<proteinExistence type="predicted"/>
<evidence type="ECO:0000313" key="2">
    <source>
        <dbReference type="EMBL" id="BFG71425.1"/>
    </source>
</evidence>
<dbReference type="RefSeq" id="WP_353549058.1">
    <property type="nucleotide sequence ID" value="NZ_AP029612.1"/>
</dbReference>
<name>A0AAT9GLT0_9BACT</name>
<evidence type="ECO:0000256" key="1">
    <source>
        <dbReference type="SAM" id="Phobius"/>
    </source>
</evidence>
<organism evidence="2">
    <name type="scientific">Sediminibacterium sp. KACHI17</name>
    <dbReference type="NCBI Taxonomy" id="1751071"/>
    <lineage>
        <taxon>Bacteria</taxon>
        <taxon>Pseudomonadati</taxon>
        <taxon>Bacteroidota</taxon>
        <taxon>Chitinophagia</taxon>
        <taxon>Chitinophagales</taxon>
        <taxon>Chitinophagaceae</taxon>
        <taxon>Sediminibacterium</taxon>
    </lineage>
</organism>
<accession>A0AAT9GLT0</accession>
<protein>
    <submittedName>
        <fullName evidence="2">Uncharacterized protein</fullName>
    </submittedName>
</protein>
<keyword evidence="1" id="KW-0812">Transmembrane</keyword>
<reference evidence="2" key="1">
    <citation type="submission" date="2024-02" db="EMBL/GenBank/DDBJ databases">
        <title>Sediminibacterium planktonica sp. nov. and Sediminibacterium longus sp. nov., isolated from surface lake and river water.</title>
        <authorList>
            <person name="Watanabe K."/>
            <person name="Takemine S."/>
            <person name="Ishii Y."/>
            <person name="Ogata Y."/>
            <person name="Shindo C."/>
            <person name="Suda W."/>
        </authorList>
    </citation>
    <scope>NUCLEOTIDE SEQUENCE</scope>
    <source>
        <strain evidence="2">KACHI17</strain>
    </source>
</reference>
<dbReference type="AlphaFoldDB" id="A0AAT9GLT0"/>
<dbReference type="EMBL" id="AP029612">
    <property type="protein sequence ID" value="BFG71425.1"/>
    <property type="molecule type" value="Genomic_DNA"/>
</dbReference>
<feature type="transmembrane region" description="Helical" evidence="1">
    <location>
        <begin position="134"/>
        <end position="154"/>
    </location>
</feature>
<gene>
    <name evidence="2" type="ORF">KACHI17_23060</name>
</gene>
<keyword evidence="1" id="KW-0472">Membrane</keyword>
<keyword evidence="1" id="KW-1133">Transmembrane helix</keyword>